<feature type="signal peptide" evidence="1">
    <location>
        <begin position="1"/>
        <end position="23"/>
    </location>
</feature>
<keyword evidence="1" id="KW-0732">Signal</keyword>
<dbReference type="Proteomes" id="UP000262954">
    <property type="component" value="Unassembled WGS sequence"/>
</dbReference>
<dbReference type="SMART" id="SM00710">
    <property type="entry name" value="PbH1"/>
    <property type="match status" value="6"/>
</dbReference>
<dbReference type="SUPFAM" id="SSF51126">
    <property type="entry name" value="Pectin lyase-like"/>
    <property type="match status" value="2"/>
</dbReference>
<dbReference type="InterPro" id="IPR006626">
    <property type="entry name" value="PbH1"/>
</dbReference>
<evidence type="ECO:0000313" key="3">
    <source>
        <dbReference type="Proteomes" id="UP000262954"/>
    </source>
</evidence>
<dbReference type="InterPro" id="IPR011050">
    <property type="entry name" value="Pectin_lyase_fold/virulence"/>
</dbReference>
<evidence type="ECO:0000256" key="1">
    <source>
        <dbReference type="SAM" id="SignalP"/>
    </source>
</evidence>
<accession>A0A354M3P8</accession>
<comment type="caution">
    <text evidence="2">The sequence shown here is derived from an EMBL/GenBank/DDBJ whole genome shotgun (WGS) entry which is preliminary data.</text>
</comment>
<name>A0A354M3P8_9BACT</name>
<dbReference type="AlphaFoldDB" id="A0A354M3P8"/>
<dbReference type="PANTHER" id="PTHR11319">
    <property type="entry name" value="G PROTEIN-COUPLED RECEPTOR-RELATED"/>
    <property type="match status" value="1"/>
</dbReference>
<dbReference type="PANTHER" id="PTHR11319:SF35">
    <property type="entry name" value="OUTER MEMBRANE PROTEIN PMPC-RELATED"/>
    <property type="match status" value="1"/>
</dbReference>
<proteinExistence type="predicted"/>
<organism evidence="2 3">
    <name type="scientific">Coprobacter fastidiosus</name>
    <dbReference type="NCBI Taxonomy" id="1099853"/>
    <lineage>
        <taxon>Bacteria</taxon>
        <taxon>Pseudomonadati</taxon>
        <taxon>Bacteroidota</taxon>
        <taxon>Bacteroidia</taxon>
        <taxon>Bacteroidales</taxon>
        <taxon>Barnesiellaceae</taxon>
        <taxon>Coprobacter</taxon>
    </lineage>
</organism>
<dbReference type="EMBL" id="DNWC01000118">
    <property type="protein sequence ID" value="HBJ09137.1"/>
    <property type="molecule type" value="Genomic_DNA"/>
</dbReference>
<feature type="chain" id="PRO_5016626082" evidence="1">
    <location>
        <begin position="24"/>
        <end position="630"/>
    </location>
</feature>
<protein>
    <submittedName>
        <fullName evidence="2">T9SS C-terminal target domain-containing protein</fullName>
    </submittedName>
</protein>
<gene>
    <name evidence="2" type="ORF">DDY73_09035</name>
</gene>
<sequence>MRTSTKLWATALLFSFSAFSLSAKDLYVASAENGGAAENDGLTPETPVAYLSQLNSVIEAGDVIHVNGMIMMSQDPNQKPDRTSGYVHQQAGAKGHQGFVIMGGAWQNITMIGEGLQSGFDSEHKGRLFRLNGGGNLTFKNLTFQNGRDLINDGGNGFWIGGNLVATFEDCKFMFNTVAHANPDSPTDYADSNGRGGAIHKNEIGDVNLYNCTFTGNENREGNAINWCGGKLVAVGCSFMGNTTKINGTGGAIKFWCLVAGKPIQATIEHCLFMGNSSGNGGAIAINETADRDDAGNDITIKDCSFIANSATMCGGLLINNIAPKNTSKVKVLNSTFAYNQAINDGAAINLRAASKNSEFMMVNCTVVDNITQGNGGHGAGLLITNDATNPKTNCTKRIYNCLFQGNYAVDGGKMTTSDLTLRDAMAEGEFEAYNTYFGRLTNNPILDGAAINCTVNYMPGSTKDMDWDIHNASGLSDDASIYAPKRYIVPFIDENAPGLTFGNAEYLTQFGITTDQMGNPRKITGNSCAVGSLEMTEAEMDADSKPWNPTLTSIANTTEDKDQIEIYVRNGEIVVGTGNNDANIQLYNMNGSILKATTGSMEITGINSGFYIVKAVLNNQISVKKIWIK</sequence>
<evidence type="ECO:0000313" key="2">
    <source>
        <dbReference type="EMBL" id="HBJ09137.1"/>
    </source>
</evidence>
<reference evidence="2 3" key="1">
    <citation type="journal article" date="2018" name="Nat. Biotechnol.">
        <title>A standardized bacterial taxonomy based on genome phylogeny substantially revises the tree of life.</title>
        <authorList>
            <person name="Parks D.H."/>
            <person name="Chuvochina M."/>
            <person name="Waite D.W."/>
            <person name="Rinke C."/>
            <person name="Skarshewski A."/>
            <person name="Chaumeil P.A."/>
            <person name="Hugenholtz P."/>
        </authorList>
    </citation>
    <scope>NUCLEOTIDE SEQUENCE [LARGE SCALE GENOMIC DNA]</scope>
    <source>
        <strain evidence="2">UBA11482</strain>
    </source>
</reference>
<dbReference type="RefSeq" id="WP_022390376.1">
    <property type="nucleotide sequence ID" value="NZ_CAUAJF010000046.1"/>
</dbReference>